<evidence type="ECO:0000313" key="2">
    <source>
        <dbReference type="Proteomes" id="UP000541583"/>
    </source>
</evidence>
<reference evidence="1 2" key="1">
    <citation type="submission" date="2020-08" db="EMBL/GenBank/DDBJ databases">
        <title>Genomic Encyclopedia of Type Strains, Phase IV (KMG-V): Genome sequencing to study the core and pangenomes of soil and plant-associated prokaryotes.</title>
        <authorList>
            <person name="Whitman W."/>
        </authorList>
    </citation>
    <scope>NUCLEOTIDE SEQUENCE [LARGE SCALE GENOMIC DNA]</scope>
    <source>
        <strain evidence="1 2">ANJLi2</strain>
    </source>
</reference>
<protein>
    <submittedName>
        <fullName evidence="1">Uncharacterized protein</fullName>
    </submittedName>
</protein>
<organism evidence="1 2">
    <name type="scientific">Mucilaginibacter lappiensis</name>
    <dbReference type="NCBI Taxonomy" id="354630"/>
    <lineage>
        <taxon>Bacteria</taxon>
        <taxon>Pseudomonadati</taxon>
        <taxon>Bacteroidota</taxon>
        <taxon>Sphingobacteriia</taxon>
        <taxon>Sphingobacteriales</taxon>
        <taxon>Sphingobacteriaceae</taxon>
        <taxon>Mucilaginibacter</taxon>
    </lineage>
</organism>
<dbReference type="EMBL" id="JACHCB010000011">
    <property type="protein sequence ID" value="MBB6111270.1"/>
    <property type="molecule type" value="Genomic_DNA"/>
</dbReference>
<comment type="caution">
    <text evidence="1">The sequence shown here is derived from an EMBL/GenBank/DDBJ whole genome shotgun (WGS) entry which is preliminary data.</text>
</comment>
<sequence length="133" mass="15353">MGDIDVLAIDQAAARLYLDEAKNTTPSKVAKEMAEERDRFLVADGNDLSWMEKHYRRFQVITADISILNIRTNLDLTGYKIIPVFITTQDLLIPYLLQSKKFTPNFNMPIFSFDYLKENGTAFFTGLKYDFQP</sequence>
<keyword evidence="2" id="KW-1185">Reference proteome</keyword>
<evidence type="ECO:0000313" key="1">
    <source>
        <dbReference type="EMBL" id="MBB6111270.1"/>
    </source>
</evidence>
<dbReference type="Proteomes" id="UP000541583">
    <property type="component" value="Unassembled WGS sequence"/>
</dbReference>
<dbReference type="RefSeq" id="WP_076375524.1">
    <property type="nucleotide sequence ID" value="NZ_FTMG01000011.1"/>
</dbReference>
<gene>
    <name evidence="1" type="ORF">HDF23_004038</name>
</gene>
<name>A0ABR6PQI9_9SPHI</name>
<proteinExistence type="predicted"/>
<accession>A0ABR6PQI9</accession>